<dbReference type="EMBL" id="CABVJG010000020">
    <property type="protein sequence ID" value="VVQ22694.1"/>
    <property type="molecule type" value="Genomic_DNA"/>
</dbReference>
<reference evidence="1 2" key="1">
    <citation type="submission" date="2019-09" db="EMBL/GenBank/DDBJ databases">
        <authorList>
            <person name="Chandra G."/>
            <person name="Truman W A."/>
        </authorList>
    </citation>
    <scope>NUCLEOTIDE SEQUENCE [LARGE SCALE GENOMIC DNA]</scope>
    <source>
        <strain evidence="1">PS925</strain>
    </source>
</reference>
<organism evidence="1 2">
    <name type="scientific">Pseudomonas fluorescens</name>
    <dbReference type="NCBI Taxonomy" id="294"/>
    <lineage>
        <taxon>Bacteria</taxon>
        <taxon>Pseudomonadati</taxon>
        <taxon>Pseudomonadota</taxon>
        <taxon>Gammaproteobacteria</taxon>
        <taxon>Pseudomonadales</taxon>
        <taxon>Pseudomonadaceae</taxon>
        <taxon>Pseudomonas</taxon>
    </lineage>
</organism>
<sequence>MALDLTAPDIKEAPNGTSLDPFAGKDILTAVVDYVGMLLDDEIIVTFSGAPGTPEGGSHITDPWTVRTLGPQDIPLDNTVIAFNLGQSVTVSYTVSRSSDDPKDSKTRTLEVLPIINEDNRLPGPVINGITSAELDVTTLPGQPRTRIAAWLLLALKQTLWLRYFVEGNPTPISTTYNGALIPPDGVPGGMQPYTPMTELNKLADGAKLRIEFKVGFDGSTDESKAVVFPSRVYTVKALATPLQPSLKEAAGSNSLNPFAAKDTLTVVVPHYTGMASTDQISVTWTGAAGTPDGGSHTSTAVEVGTVGEKEIPIPNTVVAFNLGKAVTVFYTVIRNGASTKSGEFALNVQTIPAEHADLPKPTITDANEEDETLDLTSFTGDTRVLVNAWPLIAVGQKLWVRCEGTDGNGTTQTEHIHQGMSITSIGPQSGVLPRTFLEKLAHDSDIRVYVSVNFDGVAAASAAVEFPLRTYVVKVRPAFLIEDFEAVADVSILPGKSIDIPTMKITNQGTKTNRIRTSGTIEPGKIEGKVLYVGSNRTILDFKQRFSAVTFWHWENYYQGNGQVFFYDKDGSLLESQTLENSQASPKKVAFLAEGIARIEIVLKYDDSIEFDNFCFTL</sequence>
<dbReference type="AlphaFoldDB" id="A0A5E7VJE2"/>
<protein>
    <submittedName>
        <fullName evidence="1">Uncharacterized protein</fullName>
    </submittedName>
</protein>
<accession>A0A5E7VJE2</accession>
<proteinExistence type="predicted"/>
<gene>
    <name evidence="1" type="ORF">PS925_05172</name>
</gene>
<dbReference type="Proteomes" id="UP000412311">
    <property type="component" value="Unassembled WGS sequence"/>
</dbReference>
<evidence type="ECO:0000313" key="1">
    <source>
        <dbReference type="EMBL" id="VVQ22694.1"/>
    </source>
</evidence>
<name>A0A5E7VJE2_PSEFL</name>
<evidence type="ECO:0000313" key="2">
    <source>
        <dbReference type="Proteomes" id="UP000412311"/>
    </source>
</evidence>